<dbReference type="AlphaFoldDB" id="A0A7S2UGZ0"/>
<reference evidence="6" key="1">
    <citation type="submission" date="2021-01" db="EMBL/GenBank/DDBJ databases">
        <authorList>
            <person name="Corre E."/>
            <person name="Pelletier E."/>
            <person name="Niang G."/>
            <person name="Scheremetjew M."/>
            <person name="Finn R."/>
            <person name="Kale V."/>
            <person name="Holt S."/>
            <person name="Cochrane G."/>
            <person name="Meng A."/>
            <person name="Brown T."/>
            <person name="Cohen L."/>
        </authorList>
    </citation>
    <scope>NUCLEOTIDE SEQUENCE</scope>
    <source>
        <strain evidence="6">CCMP2084</strain>
    </source>
</reference>
<dbReference type="InterPro" id="IPR036132">
    <property type="entry name" value="Vac_ATP_synth_c_sf"/>
</dbReference>
<dbReference type="SUPFAM" id="SSF118203">
    <property type="entry name" value="Vacuolar ATP synthase subunit C"/>
    <property type="match status" value="1"/>
</dbReference>
<evidence type="ECO:0000256" key="2">
    <source>
        <dbReference type="ARBA" id="ARBA00022448"/>
    </source>
</evidence>
<comment type="function">
    <text evidence="5">Subunit of the V1 complex of vacuolar(H+)-ATPase (V-ATPase), a multisubunit enzyme composed of a peripheral complex (V1) that hydrolyzes ATP and a membrane integral complex (V0) that translocates protons. V-ATPase is responsible for acidifying and maintaining the pH of intracellular compartments and in some cell types, is targeted to the plasma membrane, where it is responsible for acidifying the extracellular environment. Subunit C is necessary for the assembly of the catalytic sector of the enzyme and is likely to have a specific function in its catalytic activity.</text>
</comment>
<organism evidence="6">
    <name type="scientific">Attheya septentrionalis</name>
    <dbReference type="NCBI Taxonomy" id="420275"/>
    <lineage>
        <taxon>Eukaryota</taxon>
        <taxon>Sar</taxon>
        <taxon>Stramenopiles</taxon>
        <taxon>Ochrophyta</taxon>
        <taxon>Bacillariophyta</taxon>
        <taxon>Coscinodiscophyceae</taxon>
        <taxon>Chaetocerotophycidae</taxon>
        <taxon>Chaetocerotales</taxon>
        <taxon>Attheyaceae</taxon>
        <taxon>Attheya</taxon>
    </lineage>
</organism>
<dbReference type="Gene3D" id="1.20.1460.10">
    <property type="entry name" value="subunit c (vma5p) of the yeast v-atpase, domain 2"/>
    <property type="match status" value="2"/>
</dbReference>
<sequence length="426" mass="47123">MTGTNYFIAAISNDGGAPEQAYRKMQSAGACPEAPFAEMFKFEVPSLMVGTLDSLMNLSDALGRTDIIVESIVRKIEKTAQDLAGQNKKLADLTVGGVPAPRYIQQFAWDYAKYPNRRPLKELVALISGGVSAVDEELKQLGVSYADKQAALSDARRKKGGNLMAVELNDVLTAEVMKDIEIHDTDYLKTVFIAIPISAREAFESSIETLGSTLVGYGGPDWSRDPAKLGQPVKFGSLVDRHQTRGSPVVPGSLQVVKRDSDSMLYAVTILKSQYEAGYYEGDDFVAGSKVDLEDEFIRVCRESRYVVREFTYDPTQGSRSAMALEQLQVEVDGMRSGLTRWCKTHFGEAFVAWMHIKVIRVFCESVLRYGLPVDFTAVLYKVAPGKETNLTIALDNALGSDDTKNEIEEEGDEEYHDFVLIKFEP</sequence>
<dbReference type="PANTHER" id="PTHR10137:SF0">
    <property type="entry name" value="V-TYPE PROTON ATPASE SUBUNIT C"/>
    <property type="match status" value="1"/>
</dbReference>
<evidence type="ECO:0000313" key="6">
    <source>
        <dbReference type="EMBL" id="CAD9819341.1"/>
    </source>
</evidence>
<comment type="subunit">
    <text evidence="5">V-ATPase is a heteromultimeric enzyme composed of a peripheral catalytic V1 complex (components A to H) attached to an integral membrane V0 proton pore complex.</text>
</comment>
<dbReference type="PANTHER" id="PTHR10137">
    <property type="entry name" value="V-TYPE PROTON ATPASE SUBUNIT C"/>
    <property type="match status" value="1"/>
</dbReference>
<dbReference type="CDD" id="cd14785">
    <property type="entry name" value="V-ATPase_C"/>
    <property type="match status" value="1"/>
</dbReference>
<dbReference type="GO" id="GO:0046961">
    <property type="term" value="F:proton-transporting ATPase activity, rotational mechanism"/>
    <property type="evidence" value="ECO:0007669"/>
    <property type="project" value="InterPro"/>
</dbReference>
<protein>
    <recommendedName>
        <fullName evidence="5">V-type proton ATPase subunit C</fullName>
    </recommendedName>
</protein>
<dbReference type="EMBL" id="HBHQ01016728">
    <property type="protein sequence ID" value="CAD9819341.1"/>
    <property type="molecule type" value="Transcribed_RNA"/>
</dbReference>
<evidence type="ECO:0000256" key="3">
    <source>
        <dbReference type="ARBA" id="ARBA00022781"/>
    </source>
</evidence>
<accession>A0A7S2UGZ0</accession>
<keyword evidence="4 5" id="KW-0406">Ion transport</keyword>
<name>A0A7S2UGZ0_9STRA</name>
<dbReference type="GO" id="GO:0000221">
    <property type="term" value="C:vacuolar proton-transporting V-type ATPase, V1 domain"/>
    <property type="evidence" value="ECO:0007669"/>
    <property type="project" value="TreeGrafter"/>
</dbReference>
<evidence type="ECO:0000256" key="1">
    <source>
        <dbReference type="ARBA" id="ARBA00006138"/>
    </source>
</evidence>
<proteinExistence type="inferred from homology"/>
<keyword evidence="2 5" id="KW-0813">Transport</keyword>
<gene>
    <name evidence="6" type="ORF">ASEP1449_LOCUS11174</name>
</gene>
<comment type="similarity">
    <text evidence="1 5">Belongs to the V-ATPase C subunit family.</text>
</comment>
<dbReference type="Pfam" id="PF03223">
    <property type="entry name" value="V-ATPase_C"/>
    <property type="match status" value="1"/>
</dbReference>
<dbReference type="InterPro" id="IPR004907">
    <property type="entry name" value="ATPase_V1-cplx_csu"/>
</dbReference>
<evidence type="ECO:0000256" key="4">
    <source>
        <dbReference type="ARBA" id="ARBA00023065"/>
    </source>
</evidence>
<evidence type="ECO:0000256" key="5">
    <source>
        <dbReference type="RuleBase" id="RU364010"/>
    </source>
</evidence>
<keyword evidence="3 5" id="KW-0375">Hydrogen ion transport</keyword>